<keyword evidence="7 10" id="KW-0472">Membrane</keyword>
<evidence type="ECO:0000313" key="11">
    <source>
        <dbReference type="EMBL" id="KNC21829.1"/>
    </source>
</evidence>
<evidence type="ECO:0000256" key="5">
    <source>
        <dbReference type="ARBA" id="ARBA00022725"/>
    </source>
</evidence>
<protein>
    <submittedName>
        <fullName evidence="11">Putative odorant receptor 45a</fullName>
    </submittedName>
</protein>
<dbReference type="Proteomes" id="UP000037069">
    <property type="component" value="Unassembled WGS sequence"/>
</dbReference>
<evidence type="ECO:0000256" key="8">
    <source>
        <dbReference type="ARBA" id="ARBA00023170"/>
    </source>
</evidence>
<evidence type="ECO:0000256" key="3">
    <source>
        <dbReference type="ARBA" id="ARBA00022606"/>
    </source>
</evidence>
<dbReference type="Pfam" id="PF02949">
    <property type="entry name" value="7tm_6"/>
    <property type="match status" value="1"/>
</dbReference>
<keyword evidence="9" id="KW-0807">Transducer</keyword>
<evidence type="ECO:0000313" key="12">
    <source>
        <dbReference type="Proteomes" id="UP000037069"/>
    </source>
</evidence>
<evidence type="ECO:0000256" key="4">
    <source>
        <dbReference type="ARBA" id="ARBA00022692"/>
    </source>
</evidence>
<evidence type="ECO:0000256" key="10">
    <source>
        <dbReference type="SAM" id="Phobius"/>
    </source>
</evidence>
<reference evidence="11 12" key="1">
    <citation type="journal article" date="2015" name="Nat. Commun.">
        <title>Lucilia cuprina genome unlocks parasitic fly biology to underpin future interventions.</title>
        <authorList>
            <person name="Anstead C.A."/>
            <person name="Korhonen P.K."/>
            <person name="Young N.D."/>
            <person name="Hall R.S."/>
            <person name="Jex A.R."/>
            <person name="Murali S.C."/>
            <person name="Hughes D.S."/>
            <person name="Lee S.F."/>
            <person name="Perry T."/>
            <person name="Stroehlein A.J."/>
            <person name="Ansell B.R."/>
            <person name="Breugelmans B."/>
            <person name="Hofmann A."/>
            <person name="Qu J."/>
            <person name="Dugan S."/>
            <person name="Lee S.L."/>
            <person name="Chao H."/>
            <person name="Dinh H."/>
            <person name="Han Y."/>
            <person name="Doddapaneni H.V."/>
            <person name="Worley K.C."/>
            <person name="Muzny D.M."/>
            <person name="Ioannidis P."/>
            <person name="Waterhouse R.M."/>
            <person name="Zdobnov E.M."/>
            <person name="James P.J."/>
            <person name="Bagnall N.H."/>
            <person name="Kotze A.C."/>
            <person name="Gibbs R.A."/>
            <person name="Richards S."/>
            <person name="Batterham P."/>
            <person name="Gasser R.B."/>
        </authorList>
    </citation>
    <scope>NUCLEOTIDE SEQUENCE [LARGE SCALE GENOMIC DNA]</scope>
    <source>
        <strain evidence="11 12">LS</strain>
        <tissue evidence="11">Full body</tissue>
    </source>
</reference>
<accession>A0A0L0BRI5</accession>
<feature type="transmembrane region" description="Helical" evidence="10">
    <location>
        <begin position="34"/>
        <end position="53"/>
    </location>
</feature>
<keyword evidence="2" id="KW-1003">Cell membrane</keyword>
<dbReference type="GO" id="GO:0004984">
    <property type="term" value="F:olfactory receptor activity"/>
    <property type="evidence" value="ECO:0007669"/>
    <property type="project" value="InterPro"/>
</dbReference>
<dbReference type="GO" id="GO:0007165">
    <property type="term" value="P:signal transduction"/>
    <property type="evidence" value="ECO:0007669"/>
    <property type="project" value="UniProtKB-KW"/>
</dbReference>
<keyword evidence="12" id="KW-1185">Reference proteome</keyword>
<keyword evidence="6 10" id="KW-1133">Transmembrane helix</keyword>
<keyword evidence="3" id="KW-0716">Sensory transduction</keyword>
<feature type="transmembrane region" description="Helical" evidence="10">
    <location>
        <begin position="194"/>
        <end position="215"/>
    </location>
</feature>
<name>A0A0L0BRI5_LUCCU</name>
<sequence>MELPHQVSYFWNISTPLGYSVAFVWNYIMINFLFNASVAIDTLFLWLASNIIVRFCILKERFKGAAQQDLPTIMRVHIIENIKFHSSILDMAQEFDLIFGEIIFLKSIVSCTQICFLVFRFMGKYNSWIMVSYNLLFLIAVAMQLFLYCYSGQLIKEESLNVSTNVYESFAWCKIPLECHKMLQMIMLRSQRCANIQGLFFNLNLSLYLWVSIIWKYHNVTLSLIFLLKFFKTAGSLIAVLQTIEGTVPEPITVLFTLFQFPKI</sequence>
<evidence type="ECO:0000256" key="6">
    <source>
        <dbReference type="ARBA" id="ARBA00022989"/>
    </source>
</evidence>
<dbReference type="InterPro" id="IPR004117">
    <property type="entry name" value="7tm6_olfct_rcpt"/>
</dbReference>
<organism evidence="11 12">
    <name type="scientific">Lucilia cuprina</name>
    <name type="common">Green bottle fly</name>
    <name type="synonym">Australian sheep blowfly</name>
    <dbReference type="NCBI Taxonomy" id="7375"/>
    <lineage>
        <taxon>Eukaryota</taxon>
        <taxon>Metazoa</taxon>
        <taxon>Ecdysozoa</taxon>
        <taxon>Arthropoda</taxon>
        <taxon>Hexapoda</taxon>
        <taxon>Insecta</taxon>
        <taxon>Pterygota</taxon>
        <taxon>Neoptera</taxon>
        <taxon>Endopterygota</taxon>
        <taxon>Diptera</taxon>
        <taxon>Brachycera</taxon>
        <taxon>Muscomorpha</taxon>
        <taxon>Oestroidea</taxon>
        <taxon>Calliphoridae</taxon>
        <taxon>Luciliinae</taxon>
        <taxon>Lucilia</taxon>
    </lineage>
</organism>
<evidence type="ECO:0000256" key="9">
    <source>
        <dbReference type="ARBA" id="ARBA00023224"/>
    </source>
</evidence>
<dbReference type="GO" id="GO:0005549">
    <property type="term" value="F:odorant binding"/>
    <property type="evidence" value="ECO:0007669"/>
    <property type="project" value="InterPro"/>
</dbReference>
<keyword evidence="8 11" id="KW-0675">Receptor</keyword>
<feature type="transmembrane region" description="Helical" evidence="10">
    <location>
        <begin position="103"/>
        <end position="122"/>
    </location>
</feature>
<dbReference type="PANTHER" id="PTHR21137:SF35">
    <property type="entry name" value="ODORANT RECEPTOR 19A-RELATED"/>
    <property type="match status" value="1"/>
</dbReference>
<dbReference type="OrthoDB" id="6597368at2759"/>
<dbReference type="AlphaFoldDB" id="A0A0L0BRI5"/>
<evidence type="ECO:0000256" key="1">
    <source>
        <dbReference type="ARBA" id="ARBA00004651"/>
    </source>
</evidence>
<evidence type="ECO:0000256" key="2">
    <source>
        <dbReference type="ARBA" id="ARBA00022475"/>
    </source>
</evidence>
<proteinExistence type="predicted"/>
<keyword evidence="5" id="KW-0552">Olfaction</keyword>
<gene>
    <name evidence="11" type="ORF">FF38_03227</name>
</gene>
<feature type="transmembrane region" description="Helical" evidence="10">
    <location>
        <begin position="9"/>
        <end position="28"/>
    </location>
</feature>
<comment type="caution">
    <text evidence="11">The sequence shown here is derived from an EMBL/GenBank/DDBJ whole genome shotgun (WGS) entry which is preliminary data.</text>
</comment>
<feature type="transmembrane region" description="Helical" evidence="10">
    <location>
        <begin position="128"/>
        <end position="150"/>
    </location>
</feature>
<dbReference type="PANTHER" id="PTHR21137">
    <property type="entry name" value="ODORANT RECEPTOR"/>
    <property type="match status" value="1"/>
</dbReference>
<evidence type="ECO:0000256" key="7">
    <source>
        <dbReference type="ARBA" id="ARBA00023136"/>
    </source>
</evidence>
<comment type="subcellular location">
    <subcellularLocation>
        <location evidence="1">Cell membrane</location>
        <topology evidence="1">Multi-pass membrane protein</topology>
    </subcellularLocation>
</comment>
<dbReference type="EMBL" id="JRES01001578">
    <property type="protein sequence ID" value="KNC21829.1"/>
    <property type="molecule type" value="Genomic_DNA"/>
</dbReference>
<dbReference type="GO" id="GO:0005886">
    <property type="term" value="C:plasma membrane"/>
    <property type="evidence" value="ECO:0007669"/>
    <property type="project" value="UniProtKB-SubCell"/>
</dbReference>
<keyword evidence="4 10" id="KW-0812">Transmembrane</keyword>